<feature type="domain" description="C-type lectin" evidence="5">
    <location>
        <begin position="36"/>
        <end position="148"/>
    </location>
</feature>
<evidence type="ECO:0000313" key="6">
    <source>
        <dbReference type="EMBL" id="KAK0065020.1"/>
    </source>
</evidence>
<comment type="caution">
    <text evidence="6">The sequence shown here is derived from an EMBL/GenBank/DDBJ whole genome shotgun (WGS) entry which is preliminary data.</text>
</comment>
<keyword evidence="2" id="KW-1015">Disulfide bond</keyword>
<proteinExistence type="predicted"/>
<dbReference type="Gene3D" id="3.10.100.10">
    <property type="entry name" value="Mannose-Binding Protein A, subunit A"/>
    <property type="match status" value="1"/>
</dbReference>
<evidence type="ECO:0000313" key="7">
    <source>
        <dbReference type="Proteomes" id="UP001233172"/>
    </source>
</evidence>
<name>A0AAD8C2J9_BIOPF</name>
<reference evidence="6" key="2">
    <citation type="submission" date="2023-04" db="EMBL/GenBank/DDBJ databases">
        <authorList>
            <person name="Bu L."/>
            <person name="Lu L."/>
            <person name="Laidemitt M.R."/>
            <person name="Zhang S.M."/>
            <person name="Mutuku M."/>
            <person name="Mkoji G."/>
            <person name="Steinauer M."/>
            <person name="Loker E.S."/>
        </authorList>
    </citation>
    <scope>NUCLEOTIDE SEQUENCE</scope>
    <source>
        <strain evidence="6">KasaAsao</strain>
        <tissue evidence="6">Whole Snail</tissue>
    </source>
</reference>
<dbReference type="Pfam" id="PF00059">
    <property type="entry name" value="Lectin_C"/>
    <property type="match status" value="1"/>
</dbReference>
<feature type="chain" id="PRO_5042113560" evidence="4">
    <location>
        <begin position="24"/>
        <end position="413"/>
    </location>
</feature>
<keyword evidence="1" id="KW-0812">Transmembrane</keyword>
<dbReference type="GO" id="GO:0038023">
    <property type="term" value="F:signaling receptor activity"/>
    <property type="evidence" value="ECO:0007669"/>
    <property type="project" value="TreeGrafter"/>
</dbReference>
<dbReference type="PANTHER" id="PTHR46784:SF1">
    <property type="entry name" value="KILLER CELL LECTIN-LIKE RECEPTOR SUBFAMILY B MEMBER 1"/>
    <property type="match status" value="1"/>
</dbReference>
<dbReference type="EMBL" id="JASAOG010000015">
    <property type="protein sequence ID" value="KAK0065020.1"/>
    <property type="molecule type" value="Genomic_DNA"/>
</dbReference>
<evidence type="ECO:0000256" key="3">
    <source>
        <dbReference type="SAM" id="MobiDB-lite"/>
    </source>
</evidence>
<protein>
    <submittedName>
        <fullName evidence="6">C-type lectin BiL-like isoform X2</fullName>
    </submittedName>
</protein>
<feature type="region of interest" description="Disordered" evidence="3">
    <location>
        <begin position="166"/>
        <end position="296"/>
    </location>
</feature>
<dbReference type="SUPFAM" id="SSF56436">
    <property type="entry name" value="C-type lectin-like"/>
    <property type="match status" value="1"/>
</dbReference>
<organism evidence="6 7">
    <name type="scientific">Biomphalaria pfeifferi</name>
    <name type="common">Bloodfluke planorb</name>
    <name type="synonym">Freshwater snail</name>
    <dbReference type="NCBI Taxonomy" id="112525"/>
    <lineage>
        <taxon>Eukaryota</taxon>
        <taxon>Metazoa</taxon>
        <taxon>Spiralia</taxon>
        <taxon>Lophotrochozoa</taxon>
        <taxon>Mollusca</taxon>
        <taxon>Gastropoda</taxon>
        <taxon>Heterobranchia</taxon>
        <taxon>Euthyneura</taxon>
        <taxon>Panpulmonata</taxon>
        <taxon>Hygrophila</taxon>
        <taxon>Lymnaeoidea</taxon>
        <taxon>Planorbidae</taxon>
        <taxon>Biomphalaria</taxon>
    </lineage>
</organism>
<feature type="signal peptide" evidence="4">
    <location>
        <begin position="1"/>
        <end position="23"/>
    </location>
</feature>
<dbReference type="PROSITE" id="PS50041">
    <property type="entry name" value="C_TYPE_LECTIN_2"/>
    <property type="match status" value="1"/>
</dbReference>
<dbReference type="SMART" id="SM00034">
    <property type="entry name" value="CLECT"/>
    <property type="match status" value="1"/>
</dbReference>
<reference evidence="6" key="1">
    <citation type="journal article" date="2023" name="PLoS Negl. Trop. Dis.">
        <title>A genome sequence for Biomphalaria pfeifferi, the major vector snail for the human-infecting parasite Schistosoma mansoni.</title>
        <authorList>
            <person name="Bu L."/>
            <person name="Lu L."/>
            <person name="Laidemitt M.R."/>
            <person name="Zhang S.M."/>
            <person name="Mutuku M."/>
            <person name="Mkoji G."/>
            <person name="Steinauer M."/>
            <person name="Loker E.S."/>
        </authorList>
    </citation>
    <scope>NUCLEOTIDE SEQUENCE</scope>
    <source>
        <strain evidence="6">KasaAsao</strain>
    </source>
</reference>
<dbReference type="InterPro" id="IPR051527">
    <property type="entry name" value="KLR_subfamily_B"/>
</dbReference>
<keyword evidence="1" id="KW-0472">Membrane</keyword>
<dbReference type="GO" id="GO:0005886">
    <property type="term" value="C:plasma membrane"/>
    <property type="evidence" value="ECO:0007669"/>
    <property type="project" value="TreeGrafter"/>
</dbReference>
<gene>
    <name evidence="6" type="ORF">Bpfe_005578</name>
</gene>
<dbReference type="CDD" id="cd00037">
    <property type="entry name" value="CLECT"/>
    <property type="match status" value="1"/>
</dbReference>
<dbReference type="PANTHER" id="PTHR46784">
    <property type="entry name" value="KILLER CELL LECTIN-LIKE RECEPTOR SUBFAMILY B MEMBER 1"/>
    <property type="match status" value="1"/>
</dbReference>
<evidence type="ECO:0000256" key="1">
    <source>
        <dbReference type="ARBA" id="ARBA00022989"/>
    </source>
</evidence>
<dbReference type="InterPro" id="IPR016187">
    <property type="entry name" value="CTDL_fold"/>
</dbReference>
<dbReference type="GO" id="GO:0009986">
    <property type="term" value="C:cell surface"/>
    <property type="evidence" value="ECO:0007669"/>
    <property type="project" value="TreeGrafter"/>
</dbReference>
<evidence type="ECO:0000256" key="2">
    <source>
        <dbReference type="ARBA" id="ARBA00023157"/>
    </source>
</evidence>
<dbReference type="Proteomes" id="UP001233172">
    <property type="component" value="Unassembled WGS sequence"/>
</dbReference>
<evidence type="ECO:0000259" key="5">
    <source>
        <dbReference type="PROSITE" id="PS50041"/>
    </source>
</evidence>
<keyword evidence="1" id="KW-1133">Transmembrane helix</keyword>
<dbReference type="InterPro" id="IPR016186">
    <property type="entry name" value="C-type_lectin-like/link_sf"/>
</dbReference>
<evidence type="ECO:0000256" key="4">
    <source>
        <dbReference type="SAM" id="SignalP"/>
    </source>
</evidence>
<keyword evidence="7" id="KW-1185">Reference proteome</keyword>
<accession>A0AAD8C2J9</accession>
<keyword evidence="4" id="KW-0732">Signal</keyword>
<dbReference type="AlphaFoldDB" id="A0AAD8C2J9"/>
<sequence>MTLTLHGVLSSFTLISLLLQVYGQTENCPTVDHILSTGKCYRIYRISKSWAQAKVECDELNSSLAEFESQEQALKVMYKQQSSFWIGIYDFKRDRSWVWISDNKTVNMAYWNQSPEYVKNDTCGYMFNSGGPKIFAKNCAFTIYYICMSLPIAPATITNSTTETLATTSTSTTEAPAITTNSPTEAPDTTTTSTTVAPATTTTSTTEAPAITTNSPTEAPDTTTTSTTVAPATTTTSTTEAPAITTNSPTEAPDTTTTSPTEAPDTTTTSPTEAPDTTTTSPTEAPDTTTTSTTVAPATTITSSKETTSLGLLMSTYSSSQIPTTSLTMSTITNINSQMENTLGTTTKCRGVMRRALMDSLALGVNTNVIVQKIVMTKVHAWVSNRLVQRDGSDEDVSKRILRSMQSYSLIML</sequence>
<dbReference type="InterPro" id="IPR001304">
    <property type="entry name" value="C-type_lectin-like"/>
</dbReference>